<feature type="transmembrane region" description="Helical" evidence="1">
    <location>
        <begin position="42"/>
        <end position="65"/>
    </location>
</feature>
<evidence type="ECO:0000313" key="2">
    <source>
        <dbReference type="EMBL" id="CAD5222030.1"/>
    </source>
</evidence>
<dbReference type="Gene3D" id="1.20.1070.10">
    <property type="entry name" value="Rhodopsin 7-helix transmembrane proteins"/>
    <property type="match status" value="1"/>
</dbReference>
<keyword evidence="1" id="KW-0812">Transmembrane</keyword>
<accession>A0A1I7S061</accession>
<evidence type="ECO:0000256" key="1">
    <source>
        <dbReference type="SAM" id="Phobius"/>
    </source>
</evidence>
<evidence type="ECO:0000313" key="5">
    <source>
        <dbReference type="WBParaSite" id="BXY_0638400.1"/>
    </source>
</evidence>
<keyword evidence="4" id="KW-1185">Reference proteome</keyword>
<evidence type="ECO:0000313" key="4">
    <source>
        <dbReference type="Proteomes" id="UP000659654"/>
    </source>
</evidence>
<gene>
    <name evidence="2" type="ORF">BXYJ_LOCUS6998</name>
</gene>
<reference evidence="2" key="2">
    <citation type="submission" date="2020-09" db="EMBL/GenBank/DDBJ databases">
        <authorList>
            <person name="Kikuchi T."/>
        </authorList>
    </citation>
    <scope>NUCLEOTIDE SEQUENCE</scope>
    <source>
        <strain evidence="2">Ka4C1</strain>
    </source>
</reference>
<dbReference type="Proteomes" id="UP000582659">
    <property type="component" value="Unassembled WGS sequence"/>
</dbReference>
<keyword evidence="1" id="KW-0472">Membrane</keyword>
<dbReference type="WBParaSite" id="BXY_0638400.1">
    <property type="protein sequence ID" value="BXY_0638400.1"/>
    <property type="gene ID" value="BXY_0638400"/>
</dbReference>
<organism evidence="3 5">
    <name type="scientific">Bursaphelenchus xylophilus</name>
    <name type="common">Pinewood nematode worm</name>
    <name type="synonym">Aphelenchoides xylophilus</name>
    <dbReference type="NCBI Taxonomy" id="6326"/>
    <lineage>
        <taxon>Eukaryota</taxon>
        <taxon>Metazoa</taxon>
        <taxon>Ecdysozoa</taxon>
        <taxon>Nematoda</taxon>
        <taxon>Chromadorea</taxon>
        <taxon>Rhabditida</taxon>
        <taxon>Tylenchina</taxon>
        <taxon>Tylenchomorpha</taxon>
        <taxon>Aphelenchoidea</taxon>
        <taxon>Aphelenchoididae</taxon>
        <taxon>Bursaphelenchus</taxon>
    </lineage>
</organism>
<dbReference type="PANTHER" id="PTHR22943">
    <property type="entry name" value="7-TRANSMEMBRANE DOMAIN RECEPTOR C.ELEGANS"/>
    <property type="match status" value="1"/>
</dbReference>
<dbReference type="Proteomes" id="UP000095284">
    <property type="component" value="Unplaced"/>
</dbReference>
<dbReference type="PANTHER" id="PTHR22943:SF248">
    <property type="entry name" value="SEVEN TM RECEPTOR"/>
    <property type="match status" value="1"/>
</dbReference>
<feature type="transmembrane region" description="Helical" evidence="1">
    <location>
        <begin position="241"/>
        <end position="265"/>
    </location>
</feature>
<feature type="transmembrane region" description="Helical" evidence="1">
    <location>
        <begin position="128"/>
        <end position="151"/>
    </location>
</feature>
<reference evidence="5" key="1">
    <citation type="submission" date="2016-11" db="UniProtKB">
        <authorList>
            <consortium name="WormBaseParasite"/>
        </authorList>
    </citation>
    <scope>IDENTIFICATION</scope>
</reference>
<dbReference type="Proteomes" id="UP000659654">
    <property type="component" value="Unassembled WGS sequence"/>
</dbReference>
<proteinExistence type="predicted"/>
<dbReference type="OrthoDB" id="5810839at2759"/>
<feature type="transmembrane region" description="Helical" evidence="1">
    <location>
        <begin position="192"/>
        <end position="213"/>
    </location>
</feature>
<protein>
    <submittedName>
        <fullName evidence="2">(pine wood nematode) hypothetical protein</fullName>
    </submittedName>
</protein>
<dbReference type="InterPro" id="IPR019428">
    <property type="entry name" value="7TM_GPCR_serpentine_rcpt_Str"/>
</dbReference>
<feature type="transmembrane region" description="Helical" evidence="1">
    <location>
        <begin position="12"/>
        <end position="30"/>
    </location>
</feature>
<name>A0A1I7S061_BURXY</name>
<dbReference type="SUPFAM" id="SSF81321">
    <property type="entry name" value="Family A G protein-coupled receptor-like"/>
    <property type="match status" value="1"/>
</dbReference>
<dbReference type="EMBL" id="CAJFCV020000003">
    <property type="protein sequence ID" value="CAG9108992.1"/>
    <property type="molecule type" value="Genomic_DNA"/>
</dbReference>
<dbReference type="Pfam" id="PF10326">
    <property type="entry name" value="7TM_GPCR_Str"/>
    <property type="match status" value="1"/>
</dbReference>
<keyword evidence="1" id="KW-1133">Transmembrane helix</keyword>
<feature type="transmembrane region" description="Helical" evidence="1">
    <location>
        <begin position="271"/>
        <end position="295"/>
    </location>
</feature>
<evidence type="ECO:0000313" key="3">
    <source>
        <dbReference type="Proteomes" id="UP000095284"/>
    </source>
</evidence>
<sequence>MNYLEIYQYSDLIASILGLVLNVVLLIGLFKTNKNGFHAYSYLLLVPCANDIFFSTYQLLVQHLIKVDGGIIYIFPLGFEKYVPQKYLCITAFLHLFSITNTFTTQPAIYHYRYVIVSKIGSGPTVSVLVRNLIISVIAALAVGMAFGASIHQTIYWGRDYYIQKLSPLWFDENGQTAFMYAANWADKSTKAYFVIVIIVFSAANMLSMYFIWISVKSVHAETSSVSETTKQLRAQFTKTLISQTIVLTFFALIPCTIYMMALMFQTGGEFLGIIVLGPVSWFSCLNGLLPMYFVRAIRVFVLGLLGIKTRGPKSIQSTVEKSNVTSSNLDVA</sequence>
<dbReference type="AlphaFoldDB" id="A0A1I7S061"/>
<dbReference type="eggNOG" id="ENOG502THVM">
    <property type="taxonomic scope" value="Eukaryota"/>
</dbReference>
<dbReference type="EMBL" id="CAJFDI010000003">
    <property type="protein sequence ID" value="CAD5222030.1"/>
    <property type="molecule type" value="Genomic_DNA"/>
</dbReference>